<name>A0A0B6VPG9_SERMA</name>
<evidence type="ECO:0000256" key="6">
    <source>
        <dbReference type="SAM" id="MobiDB-lite"/>
    </source>
</evidence>
<accession>A0A0B6VPG9</accession>
<keyword evidence="8" id="KW-0614">Plasmid</keyword>
<dbReference type="PANTHER" id="PTHR30461">
    <property type="entry name" value="DNA-INVERTASE FROM LAMBDOID PROPHAGE"/>
    <property type="match status" value="1"/>
</dbReference>
<dbReference type="InterPro" id="IPR050639">
    <property type="entry name" value="SSR_resolvase"/>
</dbReference>
<dbReference type="FunFam" id="3.40.50.1390:FF:000010">
    <property type="entry name" value="Recombinase resolvase family"/>
    <property type="match status" value="1"/>
</dbReference>
<dbReference type="CDD" id="cd03767">
    <property type="entry name" value="SR_Res_par"/>
    <property type="match status" value="1"/>
</dbReference>
<dbReference type="Pfam" id="PF00239">
    <property type="entry name" value="Resolvase"/>
    <property type="match status" value="1"/>
</dbReference>
<evidence type="ECO:0000256" key="5">
    <source>
        <dbReference type="PROSITE-ProRule" id="PRU10137"/>
    </source>
</evidence>
<evidence type="ECO:0000256" key="3">
    <source>
        <dbReference type="ARBA" id="ARBA00023172"/>
    </source>
</evidence>
<dbReference type="PROSITE" id="PS51736">
    <property type="entry name" value="RECOMBINASES_3"/>
    <property type="match status" value="1"/>
</dbReference>
<dbReference type="InterPro" id="IPR036162">
    <property type="entry name" value="Resolvase-like_N_sf"/>
</dbReference>
<dbReference type="InterPro" id="IPR006118">
    <property type="entry name" value="Recombinase_CS"/>
</dbReference>
<evidence type="ECO:0000256" key="2">
    <source>
        <dbReference type="ARBA" id="ARBA00023125"/>
    </source>
</evidence>
<feature type="active site" description="O-(5'-phospho-DNA)-serine intermediate" evidence="4 5">
    <location>
        <position position="20"/>
    </location>
</feature>
<evidence type="ECO:0000313" key="8">
    <source>
        <dbReference type="EMBL" id="BAQ22039.1"/>
    </source>
</evidence>
<dbReference type="InterPro" id="IPR006119">
    <property type="entry name" value="Resolv_N"/>
</dbReference>
<feature type="domain" description="Resolvase/invertase-type recombinase catalytic" evidence="7">
    <location>
        <begin position="12"/>
        <end position="166"/>
    </location>
</feature>
<keyword evidence="2" id="KW-0238">DNA-binding</keyword>
<evidence type="ECO:0000259" key="7">
    <source>
        <dbReference type="PROSITE" id="PS51736"/>
    </source>
</evidence>
<dbReference type="PANTHER" id="PTHR30461:SF25">
    <property type="entry name" value="RESOLVASE-RELATED"/>
    <property type="match status" value="1"/>
</dbReference>
<keyword evidence="3" id="KW-0233">DNA recombination</keyword>
<dbReference type="EMBL" id="AP014611">
    <property type="protein sequence ID" value="BAQ22039.1"/>
    <property type="molecule type" value="Genomic_DNA"/>
</dbReference>
<dbReference type="RefSeq" id="WP_004197529.1">
    <property type="nucleotide sequence ID" value="NZ_AP014611.1"/>
</dbReference>
<reference evidence="8" key="1">
    <citation type="submission" date="2014-06" db="EMBL/GenBank/DDBJ databases">
        <title>Sequence and analysis of p11663 plasmid from Serratia marcescens.</title>
        <authorList>
            <person name="Jin W."/>
            <person name="Wachino J."/>
            <person name="Arakawa Y."/>
        </authorList>
    </citation>
    <scope>NUCLEOTIDE SEQUENCE</scope>
    <source>
        <strain evidence="8">11663</strain>
        <plasmid evidence="8">p11663</plasmid>
    </source>
</reference>
<protein>
    <submittedName>
        <fullName evidence="8">Resolvase, N terminal domain protein</fullName>
    </submittedName>
</protein>
<evidence type="ECO:0000256" key="1">
    <source>
        <dbReference type="ARBA" id="ARBA00022908"/>
    </source>
</evidence>
<dbReference type="PROSITE" id="PS00397">
    <property type="entry name" value="RECOMBINASES_1"/>
    <property type="match status" value="1"/>
</dbReference>
<dbReference type="SMART" id="SM00857">
    <property type="entry name" value="Resolvase"/>
    <property type="match status" value="1"/>
</dbReference>
<evidence type="ECO:0000256" key="4">
    <source>
        <dbReference type="PIRSR" id="PIRSR606118-50"/>
    </source>
</evidence>
<organism evidence="8">
    <name type="scientific">Serratia marcescens</name>
    <dbReference type="NCBI Taxonomy" id="615"/>
    <lineage>
        <taxon>Bacteria</taxon>
        <taxon>Pseudomonadati</taxon>
        <taxon>Pseudomonadota</taxon>
        <taxon>Gammaproteobacteria</taxon>
        <taxon>Enterobacterales</taxon>
        <taxon>Yersiniaceae</taxon>
        <taxon>Serratia</taxon>
    </lineage>
</organism>
<keyword evidence="1" id="KW-0229">DNA integration</keyword>
<proteinExistence type="predicted"/>
<dbReference type="AlphaFoldDB" id="A0A0B6VPG9"/>
<dbReference type="SUPFAM" id="SSF53041">
    <property type="entry name" value="Resolvase-like"/>
    <property type="match status" value="1"/>
</dbReference>
<geneLocation type="plasmid" evidence="8">
    <name>p11663</name>
</geneLocation>
<dbReference type="GO" id="GO:0000150">
    <property type="term" value="F:DNA strand exchange activity"/>
    <property type="evidence" value="ECO:0007669"/>
    <property type="project" value="InterPro"/>
</dbReference>
<feature type="region of interest" description="Disordered" evidence="6">
    <location>
        <begin position="153"/>
        <end position="172"/>
    </location>
</feature>
<dbReference type="Gene3D" id="3.40.50.1390">
    <property type="entry name" value="Resolvase, N-terminal catalytic domain"/>
    <property type="match status" value="1"/>
</dbReference>
<feature type="compositionally biased region" description="Basic and acidic residues" evidence="6">
    <location>
        <begin position="153"/>
        <end position="163"/>
    </location>
</feature>
<dbReference type="GO" id="GO:0015074">
    <property type="term" value="P:DNA integration"/>
    <property type="evidence" value="ECO:0007669"/>
    <property type="project" value="UniProtKB-KW"/>
</dbReference>
<dbReference type="GO" id="GO:0003677">
    <property type="term" value="F:DNA binding"/>
    <property type="evidence" value="ECO:0007669"/>
    <property type="project" value="UniProtKB-KW"/>
</dbReference>
<sequence>MTQTVPAKATNFVRAYLRASTKEQDAQRARGSIDAFAQERGLSICNYYAENESGARLDRPELFRLLSDCQSQDILLIEDVDRLSRLREADWQNLKAILRDRQIKIVAVNVPTTWQSLKADQTEFDARMFGAINDMLLDMLAAIARRDYEQRRARQRQGIDKAKSNGKFKGRTPDLKRYEAINKMLASGNSWTTIQQTLNCSRSTIAKAVNYKLTKESTNKIRGD</sequence>